<dbReference type="PANTHER" id="PTHR30365">
    <property type="entry name" value="CYTOCHROME D UBIQUINOL OXIDASE"/>
    <property type="match status" value="1"/>
</dbReference>
<dbReference type="GO" id="GO:0016491">
    <property type="term" value="F:oxidoreductase activity"/>
    <property type="evidence" value="ECO:0007669"/>
    <property type="project" value="UniProtKB-KW"/>
</dbReference>
<accession>A0ABT1TFV3</accession>
<dbReference type="EMBL" id="JANIBJ010000015">
    <property type="protein sequence ID" value="MCQ8104339.1"/>
    <property type="molecule type" value="Genomic_DNA"/>
</dbReference>
<evidence type="ECO:0000256" key="6">
    <source>
        <dbReference type="ARBA" id="ARBA00022617"/>
    </source>
</evidence>
<keyword evidence="14" id="KW-0560">Oxidoreductase</keyword>
<dbReference type="RefSeq" id="WP_256602139.1">
    <property type="nucleotide sequence ID" value="NZ_JANIBJ010000015.1"/>
</dbReference>
<reference evidence="14 15" key="1">
    <citation type="submission" date="2022-07" db="EMBL/GenBank/DDBJ databases">
        <title>Methylomonas rivi sp. nov., Methylomonas rosea sp. nov., Methylomonas aureus sp. nov. and Methylomonas subterranea sp. nov., four novel methanotrophs isolated from a freshwater creek and the deep terrestrial subsurface.</title>
        <authorList>
            <person name="Abin C."/>
            <person name="Sankaranarayanan K."/>
            <person name="Garner C."/>
            <person name="Sindelar R."/>
            <person name="Kotary K."/>
            <person name="Garner R."/>
            <person name="Barclay S."/>
            <person name="Lawson P."/>
            <person name="Krumholz L."/>
        </authorList>
    </citation>
    <scope>NUCLEOTIDE SEQUENCE [LARGE SCALE GENOMIC DNA]</scope>
    <source>
        <strain evidence="14 15">SURF-2</strain>
    </source>
</reference>
<evidence type="ECO:0000256" key="10">
    <source>
        <dbReference type="ARBA" id="ARBA00022989"/>
    </source>
</evidence>
<dbReference type="Proteomes" id="UP001524499">
    <property type="component" value="Unassembled WGS sequence"/>
</dbReference>
<feature type="transmembrane region" description="Helical" evidence="13">
    <location>
        <begin position="186"/>
        <end position="209"/>
    </location>
</feature>
<evidence type="ECO:0000256" key="2">
    <source>
        <dbReference type="ARBA" id="ARBA00009819"/>
    </source>
</evidence>
<keyword evidence="7 13" id="KW-0812">Transmembrane</keyword>
<dbReference type="PIRSF" id="PIRSF006446">
    <property type="entry name" value="Cyt_quinol_oxidase_1"/>
    <property type="match status" value="1"/>
</dbReference>
<evidence type="ECO:0000256" key="12">
    <source>
        <dbReference type="ARBA" id="ARBA00023136"/>
    </source>
</evidence>
<name>A0ABT1TFV3_9GAMM</name>
<feature type="transmembrane region" description="Helical" evidence="13">
    <location>
        <begin position="221"/>
        <end position="240"/>
    </location>
</feature>
<keyword evidence="11 13" id="KW-0408">Iron</keyword>
<evidence type="ECO:0000256" key="3">
    <source>
        <dbReference type="ARBA" id="ARBA00022448"/>
    </source>
</evidence>
<dbReference type="EC" id="1.10.3.-" evidence="14"/>
<gene>
    <name evidence="14" type="ORF">NP590_09505</name>
</gene>
<evidence type="ECO:0000313" key="15">
    <source>
        <dbReference type="Proteomes" id="UP001524499"/>
    </source>
</evidence>
<keyword evidence="10 13" id="KW-1133">Transmembrane helix</keyword>
<feature type="transmembrane region" description="Helical" evidence="13">
    <location>
        <begin position="377"/>
        <end position="400"/>
    </location>
</feature>
<keyword evidence="5" id="KW-0997">Cell inner membrane</keyword>
<comment type="caution">
    <text evidence="14">The sequence shown here is derived from an EMBL/GenBank/DDBJ whole genome shotgun (WGS) entry which is preliminary data.</text>
</comment>
<keyword evidence="4 13" id="KW-1003">Cell membrane</keyword>
<comment type="subcellular location">
    <subcellularLocation>
        <location evidence="1">Cell inner membrane</location>
        <topology evidence="1">Multi-pass membrane protein</topology>
    </subcellularLocation>
</comment>
<evidence type="ECO:0000256" key="13">
    <source>
        <dbReference type="PIRNR" id="PIRNR006446"/>
    </source>
</evidence>
<feature type="transmembrane region" description="Helical" evidence="13">
    <location>
        <begin position="130"/>
        <end position="147"/>
    </location>
</feature>
<evidence type="ECO:0000256" key="5">
    <source>
        <dbReference type="ARBA" id="ARBA00022519"/>
    </source>
</evidence>
<evidence type="ECO:0000256" key="4">
    <source>
        <dbReference type="ARBA" id="ARBA00022475"/>
    </source>
</evidence>
<organism evidence="14 15">
    <name type="scientific">Methylomonas subterranea</name>
    <dbReference type="NCBI Taxonomy" id="2952225"/>
    <lineage>
        <taxon>Bacteria</taxon>
        <taxon>Pseudomonadati</taxon>
        <taxon>Pseudomonadota</taxon>
        <taxon>Gammaproteobacteria</taxon>
        <taxon>Methylococcales</taxon>
        <taxon>Methylococcaceae</taxon>
        <taxon>Methylomonas</taxon>
    </lineage>
</organism>
<evidence type="ECO:0000256" key="9">
    <source>
        <dbReference type="ARBA" id="ARBA00022982"/>
    </source>
</evidence>
<evidence type="ECO:0000256" key="11">
    <source>
        <dbReference type="ARBA" id="ARBA00023004"/>
    </source>
</evidence>
<feature type="transmembrane region" description="Helical" evidence="13">
    <location>
        <begin position="427"/>
        <end position="449"/>
    </location>
</feature>
<evidence type="ECO:0000256" key="7">
    <source>
        <dbReference type="ARBA" id="ARBA00022692"/>
    </source>
</evidence>
<keyword evidence="3 13" id="KW-0813">Transport</keyword>
<evidence type="ECO:0000256" key="8">
    <source>
        <dbReference type="ARBA" id="ARBA00022723"/>
    </source>
</evidence>
<dbReference type="Pfam" id="PF01654">
    <property type="entry name" value="Cyt_bd_oxida_I"/>
    <property type="match status" value="1"/>
</dbReference>
<proteinExistence type="inferred from homology"/>
<evidence type="ECO:0000256" key="1">
    <source>
        <dbReference type="ARBA" id="ARBA00004429"/>
    </source>
</evidence>
<sequence length="463" mass="50588">MISETVVELSRWQFAISAMLHFLFIPLTLGLALLLALLESVYVATGRPIYKEMARFCGRIFAINFVLAVATRVIVVFQFGMNGSYFSHYVGDIFALPLAIEAVSGFFLAAILFGPYWLGWEKMGRTQHMLLTWLMALAVNLSAYWVLVANGWMQNPVAASFNYQAYRMELTDFGQLIGNAAARAKYLHTVAAAYVVAMATLMGISAYWLRQQRHRQLAGLCFNWAAGIGVVAIGLTVGLGDATPDIEHPVQQAKRAAIQAEPLANLLPDIEARIRSGIRAYELLQVLRDDIRQPELLAEFEVHKANLGYAMLLTPFHKTILAANDKHIGMAAASALPAYPGLLRWSHALMVACGILIALWFVLAGVYGLLLKTVPGWLLNVSVYLAPLPWLACMAGWFVAEAGKQPWAVAGLLPTFMSVSSLSVSQLVISALGYGLAYAALLAVGLYLLRQALQNPNLSQAGV</sequence>
<keyword evidence="12 13" id="KW-0472">Membrane</keyword>
<feature type="transmembrane region" description="Helical" evidence="13">
    <location>
        <begin position="348"/>
        <end position="370"/>
    </location>
</feature>
<dbReference type="InterPro" id="IPR002585">
    <property type="entry name" value="Cyt-d_ubiquinol_oxidase_su_1"/>
</dbReference>
<protein>
    <submittedName>
        <fullName evidence="14">Cytochrome ubiquinol oxidase subunit I</fullName>
        <ecNumber evidence="14">1.10.3.-</ecNumber>
    </submittedName>
</protein>
<keyword evidence="6 13" id="KW-0349">Heme</keyword>
<dbReference type="PANTHER" id="PTHR30365:SF0">
    <property type="entry name" value="CYTOCHROME BD-I UBIQUINOL OXIDASE SUBUNIT 1"/>
    <property type="match status" value="1"/>
</dbReference>
<keyword evidence="9 13" id="KW-0249">Electron transport</keyword>
<keyword evidence="8 13" id="KW-0479">Metal-binding</keyword>
<feature type="transmembrane region" description="Helical" evidence="13">
    <location>
        <begin position="59"/>
        <end position="81"/>
    </location>
</feature>
<feature type="transmembrane region" description="Helical" evidence="13">
    <location>
        <begin position="12"/>
        <end position="38"/>
    </location>
</feature>
<feature type="transmembrane region" description="Helical" evidence="13">
    <location>
        <begin position="93"/>
        <end position="118"/>
    </location>
</feature>
<evidence type="ECO:0000313" key="14">
    <source>
        <dbReference type="EMBL" id="MCQ8104339.1"/>
    </source>
</evidence>
<keyword evidence="15" id="KW-1185">Reference proteome</keyword>
<comment type="similarity">
    <text evidence="2 13">Belongs to the cytochrome ubiquinol oxidase subunit 1 family.</text>
</comment>